<dbReference type="InterPro" id="IPR011004">
    <property type="entry name" value="Trimer_LpxA-like_sf"/>
</dbReference>
<dbReference type="STRING" id="1931275.BV914_08390"/>
<dbReference type="PANTHER" id="PTHR13061:SF56">
    <property type="entry name" value="PROTEIN YRDA"/>
    <property type="match status" value="1"/>
</dbReference>
<dbReference type="Gene3D" id="2.160.10.10">
    <property type="entry name" value="Hexapeptide repeat proteins"/>
    <property type="match status" value="1"/>
</dbReference>
<dbReference type="InterPro" id="IPR050484">
    <property type="entry name" value="Transf_Hexapept/Carb_Anhydrase"/>
</dbReference>
<dbReference type="PANTHER" id="PTHR13061">
    <property type="entry name" value="DYNACTIN SUBUNIT P25"/>
    <property type="match status" value="1"/>
</dbReference>
<dbReference type="RefSeq" id="WP_085360034.1">
    <property type="nucleotide sequence ID" value="NZ_MTAB01000022.1"/>
</dbReference>
<protein>
    <submittedName>
        <fullName evidence="1">Gamma carbonic anhydrase family protein</fullName>
    </submittedName>
</protein>
<dbReference type="EMBL" id="MTAB01000022">
    <property type="protein sequence ID" value="OSI18996.1"/>
    <property type="molecule type" value="Genomic_DNA"/>
</dbReference>
<sequence>MNVRPYLEHVPNIDESCYIDPVSAVIGEVSLAEDVSIWPFAVLRGDVNSITIGARSNVQDLSMLHVSHKTAAKPNGSPLVIGEDVTIGHKVMLHGCTIGNRVLVGMNTVILDDTVIEDDVMIGAGSLVPPRKRLESGYLYVGSPVKQVRPLTDDEKAFLVYSAQHYMRVAANHKKTLAEMPSENAASADCNT</sequence>
<dbReference type="Pfam" id="PF00132">
    <property type="entry name" value="Hexapep"/>
    <property type="match status" value="1"/>
</dbReference>
<comment type="caution">
    <text evidence="1">The sequence shown here is derived from an EMBL/GenBank/DDBJ whole genome shotgun (WGS) entry which is preliminary data.</text>
</comment>
<accession>A0A1X3DGM0</accession>
<dbReference type="InterPro" id="IPR047324">
    <property type="entry name" value="LbH_gamma_CA-like"/>
</dbReference>
<dbReference type="SUPFAM" id="SSF51161">
    <property type="entry name" value="Trimeric LpxA-like enzymes"/>
    <property type="match status" value="1"/>
</dbReference>
<evidence type="ECO:0000313" key="1">
    <source>
        <dbReference type="EMBL" id="OSI18996.1"/>
    </source>
</evidence>
<dbReference type="InterPro" id="IPR001451">
    <property type="entry name" value="Hexapep"/>
</dbReference>
<proteinExistence type="predicted"/>
<dbReference type="Proteomes" id="UP000193303">
    <property type="component" value="Unassembled WGS sequence"/>
</dbReference>
<gene>
    <name evidence="1" type="ORF">BV912_09215</name>
</gene>
<evidence type="ECO:0000313" key="2">
    <source>
        <dbReference type="Proteomes" id="UP000193303"/>
    </source>
</evidence>
<dbReference type="CDD" id="cd04645">
    <property type="entry name" value="LbH_gamma_CA_like"/>
    <property type="match status" value="1"/>
</dbReference>
<dbReference type="OrthoDB" id="9803036at2"/>
<dbReference type="AlphaFoldDB" id="A0A1X3DGM0"/>
<organism evidence="1 2">
    <name type="scientific">Neisseria dumasiana</name>
    <dbReference type="NCBI Taxonomy" id="1931275"/>
    <lineage>
        <taxon>Bacteria</taxon>
        <taxon>Pseudomonadati</taxon>
        <taxon>Pseudomonadota</taxon>
        <taxon>Betaproteobacteria</taxon>
        <taxon>Neisseriales</taxon>
        <taxon>Neisseriaceae</taxon>
        <taxon>Neisseria</taxon>
    </lineage>
</organism>
<reference evidence="2" key="1">
    <citation type="submission" date="2017-01" db="EMBL/GenBank/DDBJ databases">
        <authorList>
            <person name="Mah S.A."/>
            <person name="Swanson W.J."/>
            <person name="Moy G.W."/>
            <person name="Vacquier V.D."/>
        </authorList>
    </citation>
    <scope>NUCLEOTIDE SEQUENCE [LARGE SCALE GENOMIC DNA]</scope>
    <source>
        <strain evidence="2">124861</strain>
    </source>
</reference>
<name>A0A1X3DGM0_9NEIS</name>